<evidence type="ECO:0000313" key="1">
    <source>
        <dbReference type="EMBL" id="GFG33227.1"/>
    </source>
</evidence>
<dbReference type="PANTHER" id="PTHR46060:SF1">
    <property type="entry name" value="MARINER MOS1 TRANSPOSASE-LIKE PROTEIN"/>
    <property type="match status" value="1"/>
</dbReference>
<dbReference type="GO" id="GO:0003676">
    <property type="term" value="F:nucleic acid binding"/>
    <property type="evidence" value="ECO:0007669"/>
    <property type="project" value="InterPro"/>
</dbReference>
<evidence type="ECO:0000313" key="2">
    <source>
        <dbReference type="Proteomes" id="UP000502823"/>
    </source>
</evidence>
<keyword evidence="2" id="KW-1185">Reference proteome</keyword>
<comment type="caution">
    <text evidence="1">The sequence shown here is derived from an EMBL/GenBank/DDBJ whole genome shotgun (WGS) entry which is preliminary data.</text>
</comment>
<dbReference type="InterPro" id="IPR052709">
    <property type="entry name" value="Transposase-MT_Hybrid"/>
</dbReference>
<dbReference type="PANTHER" id="PTHR46060">
    <property type="entry name" value="MARINER MOS1 TRANSPOSASE-LIKE PROTEIN"/>
    <property type="match status" value="1"/>
</dbReference>
<dbReference type="Gene3D" id="3.30.420.10">
    <property type="entry name" value="Ribonuclease H-like superfamily/Ribonuclease H"/>
    <property type="match status" value="1"/>
</dbReference>
<dbReference type="OrthoDB" id="6660388at2759"/>
<organism evidence="1 2">
    <name type="scientific">Coptotermes formosanus</name>
    <name type="common">Formosan subterranean termite</name>
    <dbReference type="NCBI Taxonomy" id="36987"/>
    <lineage>
        <taxon>Eukaryota</taxon>
        <taxon>Metazoa</taxon>
        <taxon>Ecdysozoa</taxon>
        <taxon>Arthropoda</taxon>
        <taxon>Hexapoda</taxon>
        <taxon>Insecta</taxon>
        <taxon>Pterygota</taxon>
        <taxon>Neoptera</taxon>
        <taxon>Polyneoptera</taxon>
        <taxon>Dictyoptera</taxon>
        <taxon>Blattodea</taxon>
        <taxon>Blattoidea</taxon>
        <taxon>Termitoidae</taxon>
        <taxon>Rhinotermitidae</taxon>
        <taxon>Coptotermes</taxon>
    </lineage>
</organism>
<proteinExistence type="predicted"/>
<dbReference type="AlphaFoldDB" id="A0A6L2PTS5"/>
<dbReference type="Proteomes" id="UP000502823">
    <property type="component" value="Unassembled WGS sequence"/>
</dbReference>
<dbReference type="InterPro" id="IPR036397">
    <property type="entry name" value="RNaseH_sf"/>
</dbReference>
<accession>A0A6L2PTS5</accession>
<reference evidence="2" key="1">
    <citation type="submission" date="2020-01" db="EMBL/GenBank/DDBJ databases">
        <title>Draft genome sequence of the Termite Coptotermes fromosanus.</title>
        <authorList>
            <person name="Itakura S."/>
            <person name="Yosikawa Y."/>
            <person name="Umezawa K."/>
        </authorList>
    </citation>
    <scope>NUCLEOTIDE SEQUENCE [LARGE SCALE GENOMIC DNA]</scope>
</reference>
<protein>
    <recommendedName>
        <fullName evidence="3">Histone-lysine N-methyltransferase SETMAR</fullName>
    </recommendedName>
</protein>
<dbReference type="EMBL" id="BLKM01000417">
    <property type="protein sequence ID" value="GFG33227.1"/>
    <property type="molecule type" value="Genomic_DNA"/>
</dbReference>
<name>A0A6L2PTS5_COPFO</name>
<gene>
    <name evidence="1" type="ORF">Cfor_05536</name>
</gene>
<evidence type="ECO:0008006" key="3">
    <source>
        <dbReference type="Google" id="ProtNLM"/>
    </source>
</evidence>
<sequence length="69" mass="7534">MSVLHNKYKGLLSKGVLLLQGNACPHSAAVTIEAVGQLKFELLPHPTYSLDLASSDYHMFEPPKEALRG</sequence>
<dbReference type="InParanoid" id="A0A6L2PTS5"/>